<protein>
    <submittedName>
        <fullName evidence="4">Gellan lyase</fullName>
        <ecNumber evidence="4">4.2.2.25</ecNumber>
    </submittedName>
</protein>
<comment type="caution">
    <text evidence="4">The sequence shown here is derived from an EMBL/GenBank/DDBJ whole genome shotgun (WGS) entry which is preliminary data.</text>
</comment>
<keyword evidence="5" id="KW-1185">Reference proteome</keyword>
<proteinExistence type="predicted"/>
<dbReference type="InterPro" id="IPR051398">
    <property type="entry name" value="Polysacch_Deacetylase"/>
</dbReference>
<dbReference type="InterPro" id="IPR011330">
    <property type="entry name" value="Glyco_hydro/deAcase_b/a-brl"/>
</dbReference>
<gene>
    <name evidence="4" type="ORF">KOR34_05900</name>
</gene>
<dbReference type="InterPro" id="IPR002509">
    <property type="entry name" value="NODB_dom"/>
</dbReference>
<dbReference type="CDD" id="cd10918">
    <property type="entry name" value="CE4_NodB_like_5s_6s"/>
    <property type="match status" value="1"/>
</dbReference>
<organism evidence="4 5">
    <name type="scientific">Posidoniimonas corsicana</name>
    <dbReference type="NCBI Taxonomy" id="1938618"/>
    <lineage>
        <taxon>Bacteria</taxon>
        <taxon>Pseudomonadati</taxon>
        <taxon>Planctomycetota</taxon>
        <taxon>Planctomycetia</taxon>
        <taxon>Pirellulales</taxon>
        <taxon>Lacipirellulaceae</taxon>
        <taxon>Posidoniimonas</taxon>
    </lineage>
</organism>
<evidence type="ECO:0000256" key="2">
    <source>
        <dbReference type="ARBA" id="ARBA00022729"/>
    </source>
</evidence>
<dbReference type="AlphaFoldDB" id="A0A5C5VAQ1"/>
<dbReference type="Gene3D" id="3.20.20.370">
    <property type="entry name" value="Glycoside hydrolase/deacetylase"/>
    <property type="match status" value="1"/>
</dbReference>
<dbReference type="OrthoDB" id="9778320at2"/>
<dbReference type="PROSITE" id="PS51677">
    <property type="entry name" value="NODB"/>
    <property type="match status" value="1"/>
</dbReference>
<dbReference type="EC" id="4.2.2.25" evidence="4"/>
<dbReference type="Proteomes" id="UP000316714">
    <property type="component" value="Unassembled WGS sequence"/>
</dbReference>
<reference evidence="4 5" key="1">
    <citation type="submission" date="2019-02" db="EMBL/GenBank/DDBJ databases">
        <title>Deep-cultivation of Planctomycetes and their phenomic and genomic characterization uncovers novel biology.</title>
        <authorList>
            <person name="Wiegand S."/>
            <person name="Jogler M."/>
            <person name="Boedeker C."/>
            <person name="Pinto D."/>
            <person name="Vollmers J."/>
            <person name="Rivas-Marin E."/>
            <person name="Kohn T."/>
            <person name="Peeters S.H."/>
            <person name="Heuer A."/>
            <person name="Rast P."/>
            <person name="Oberbeckmann S."/>
            <person name="Bunk B."/>
            <person name="Jeske O."/>
            <person name="Meyerdierks A."/>
            <person name="Storesund J.E."/>
            <person name="Kallscheuer N."/>
            <person name="Luecker S."/>
            <person name="Lage O.M."/>
            <person name="Pohl T."/>
            <person name="Merkel B.J."/>
            <person name="Hornburger P."/>
            <person name="Mueller R.-W."/>
            <person name="Bruemmer F."/>
            <person name="Labrenz M."/>
            <person name="Spormann A.M."/>
            <person name="Op Den Camp H."/>
            <person name="Overmann J."/>
            <person name="Amann R."/>
            <person name="Jetten M.S.M."/>
            <person name="Mascher T."/>
            <person name="Medema M.H."/>
            <person name="Devos D.P."/>
            <person name="Kaster A.-K."/>
            <person name="Ovreas L."/>
            <person name="Rohde M."/>
            <person name="Galperin M.Y."/>
            <person name="Jogler C."/>
        </authorList>
    </citation>
    <scope>NUCLEOTIDE SEQUENCE [LARGE SCALE GENOMIC DNA]</scope>
    <source>
        <strain evidence="4 5">KOR34</strain>
    </source>
</reference>
<dbReference type="GO" id="GO:0052762">
    <property type="term" value="F:gellan lyase activity"/>
    <property type="evidence" value="ECO:0007669"/>
    <property type="project" value="UniProtKB-EC"/>
</dbReference>
<comment type="subcellular location">
    <subcellularLocation>
        <location evidence="1">Secreted</location>
    </subcellularLocation>
</comment>
<name>A0A5C5VAQ1_9BACT</name>
<dbReference type="GO" id="GO:0005975">
    <property type="term" value="P:carbohydrate metabolic process"/>
    <property type="evidence" value="ECO:0007669"/>
    <property type="project" value="InterPro"/>
</dbReference>
<dbReference type="PANTHER" id="PTHR34216:SF3">
    <property type="entry name" value="POLY-BETA-1,6-N-ACETYL-D-GLUCOSAMINE N-DEACETYLASE"/>
    <property type="match status" value="1"/>
</dbReference>
<dbReference type="PANTHER" id="PTHR34216">
    <property type="match status" value="1"/>
</dbReference>
<dbReference type="SUPFAM" id="SSF88713">
    <property type="entry name" value="Glycoside hydrolase/deacetylase"/>
    <property type="match status" value="1"/>
</dbReference>
<dbReference type="Pfam" id="PF01522">
    <property type="entry name" value="Polysacc_deac_1"/>
    <property type="match status" value="1"/>
</dbReference>
<dbReference type="EMBL" id="SIHJ01000001">
    <property type="protein sequence ID" value="TWT35696.1"/>
    <property type="molecule type" value="Genomic_DNA"/>
</dbReference>
<evidence type="ECO:0000313" key="5">
    <source>
        <dbReference type="Proteomes" id="UP000316714"/>
    </source>
</evidence>
<feature type="domain" description="NodB homology" evidence="3">
    <location>
        <begin position="89"/>
        <end position="290"/>
    </location>
</feature>
<sequence length="290" mass="32417">MPYWKELLLGCYYMASLPARRRAAVDRAAHQLEPIRVLFYHRVADSSPNDWTMSCGDFEQQVEWVAEHYDVISLAEAQRRIAAGQNKWPSVCLTFDDGYADNCDFALPLLLRKKLPFTYFVSTDHVLNGQPFGHDVQNGVALRPNSLAEIRSLADAGVEIGAHTRSHADLGRIHDPGLLHNEIAGSKADLEDKLGRSIDYFAFPFGLHANMSPHAFRIARQAGFRGVCSAYGAYNWPGDDAFHIRRIHSDPELIRLKNWLTIDPRKLEVDDFDPGDYQAGAAPATTGAPN</sequence>
<accession>A0A5C5VAQ1</accession>
<evidence type="ECO:0000259" key="3">
    <source>
        <dbReference type="PROSITE" id="PS51677"/>
    </source>
</evidence>
<evidence type="ECO:0000256" key="1">
    <source>
        <dbReference type="ARBA" id="ARBA00004613"/>
    </source>
</evidence>
<dbReference type="GO" id="GO:0016810">
    <property type="term" value="F:hydrolase activity, acting on carbon-nitrogen (but not peptide) bonds"/>
    <property type="evidence" value="ECO:0007669"/>
    <property type="project" value="InterPro"/>
</dbReference>
<dbReference type="RefSeq" id="WP_146562054.1">
    <property type="nucleotide sequence ID" value="NZ_SIHJ01000001.1"/>
</dbReference>
<evidence type="ECO:0000313" key="4">
    <source>
        <dbReference type="EMBL" id="TWT35696.1"/>
    </source>
</evidence>
<keyword evidence="4" id="KW-0456">Lyase</keyword>
<keyword evidence="2" id="KW-0732">Signal</keyword>
<dbReference type="GO" id="GO:0005576">
    <property type="term" value="C:extracellular region"/>
    <property type="evidence" value="ECO:0007669"/>
    <property type="project" value="UniProtKB-SubCell"/>
</dbReference>